<reference evidence="1 2" key="1">
    <citation type="journal article" date="2019" name="G3 (Bethesda)">
        <title>Sequencing of a Wild Apple (Malus baccata) Genome Unravels the Differences Between Cultivated and Wild Apple Species Regarding Disease Resistance and Cold Tolerance.</title>
        <authorList>
            <person name="Chen X."/>
        </authorList>
    </citation>
    <scope>NUCLEOTIDE SEQUENCE [LARGE SCALE GENOMIC DNA]</scope>
    <source>
        <strain evidence="2">cv. Shandingzi</strain>
        <tissue evidence="1">Leaves</tissue>
    </source>
</reference>
<comment type="caution">
    <text evidence="1">The sequence shown here is derived from an EMBL/GenBank/DDBJ whole genome shotgun (WGS) entry which is preliminary data.</text>
</comment>
<dbReference type="Proteomes" id="UP000315295">
    <property type="component" value="Unassembled WGS sequence"/>
</dbReference>
<protein>
    <submittedName>
        <fullName evidence="1">Uncharacterized protein</fullName>
    </submittedName>
</protein>
<keyword evidence="2" id="KW-1185">Reference proteome</keyword>
<dbReference type="AlphaFoldDB" id="A0A540KTE9"/>
<dbReference type="EMBL" id="VIEB01000958">
    <property type="protein sequence ID" value="TQD77505.1"/>
    <property type="molecule type" value="Genomic_DNA"/>
</dbReference>
<gene>
    <name evidence="1" type="ORF">C1H46_036963</name>
</gene>
<organism evidence="1 2">
    <name type="scientific">Malus baccata</name>
    <name type="common">Siberian crab apple</name>
    <name type="synonym">Pyrus baccata</name>
    <dbReference type="NCBI Taxonomy" id="106549"/>
    <lineage>
        <taxon>Eukaryota</taxon>
        <taxon>Viridiplantae</taxon>
        <taxon>Streptophyta</taxon>
        <taxon>Embryophyta</taxon>
        <taxon>Tracheophyta</taxon>
        <taxon>Spermatophyta</taxon>
        <taxon>Magnoliopsida</taxon>
        <taxon>eudicotyledons</taxon>
        <taxon>Gunneridae</taxon>
        <taxon>Pentapetalae</taxon>
        <taxon>rosids</taxon>
        <taxon>fabids</taxon>
        <taxon>Rosales</taxon>
        <taxon>Rosaceae</taxon>
        <taxon>Amygdaloideae</taxon>
        <taxon>Maleae</taxon>
        <taxon>Malus</taxon>
    </lineage>
</organism>
<name>A0A540KTE9_MALBA</name>
<accession>A0A540KTE9</accession>
<evidence type="ECO:0000313" key="2">
    <source>
        <dbReference type="Proteomes" id="UP000315295"/>
    </source>
</evidence>
<sequence length="89" mass="10116">MAVDENVESRGSQTVLSSQAQPCRFRQKLEIHNEVLRRIQASASLTQNKPSPLLSHRRNPRFIAASRRPQLKLSVNQVDLFGAREAHRS</sequence>
<proteinExistence type="predicted"/>
<evidence type="ECO:0000313" key="1">
    <source>
        <dbReference type="EMBL" id="TQD77505.1"/>
    </source>
</evidence>